<comment type="caution">
    <text evidence="1">The sequence shown here is derived from an EMBL/GenBank/DDBJ whole genome shotgun (WGS) entry which is preliminary data.</text>
</comment>
<name>A0A0G1LVB9_9BACT</name>
<protein>
    <submittedName>
        <fullName evidence="1">Uncharacterized protein</fullName>
    </submittedName>
</protein>
<evidence type="ECO:0000313" key="2">
    <source>
        <dbReference type="Proteomes" id="UP000033945"/>
    </source>
</evidence>
<evidence type="ECO:0000313" key="1">
    <source>
        <dbReference type="EMBL" id="KKT63644.1"/>
    </source>
</evidence>
<accession>A0A0G1LVB9</accession>
<proteinExistence type="predicted"/>
<reference evidence="1 2" key="1">
    <citation type="journal article" date="2015" name="Nature">
        <title>rRNA introns, odd ribosomes, and small enigmatic genomes across a large radiation of phyla.</title>
        <authorList>
            <person name="Brown C.T."/>
            <person name="Hug L.A."/>
            <person name="Thomas B.C."/>
            <person name="Sharon I."/>
            <person name="Castelle C.J."/>
            <person name="Singh A."/>
            <person name="Wilkins M.J."/>
            <person name="Williams K.H."/>
            <person name="Banfield J.F."/>
        </authorList>
    </citation>
    <scope>NUCLEOTIDE SEQUENCE [LARGE SCALE GENOMIC DNA]</scope>
</reference>
<dbReference type="EMBL" id="LCIT01000002">
    <property type="protein sequence ID" value="KKT63644.1"/>
    <property type="molecule type" value="Genomic_DNA"/>
</dbReference>
<sequence length="136" mass="15619">MKDQMHKLFTKELAKRLRKATKVIWWRCNKEAVMQLIENNGDRLTRFIVSCESSASKCFLAIHIGGIGPKKISLFYEKGNFYRCLEKSQASQDEAPLVESCSFEVAWVSPILKFLEDKTFLQSNEPGFVAPKEARI</sequence>
<gene>
    <name evidence="1" type="ORF">UW55_C0002G0109</name>
</gene>
<dbReference type="AlphaFoldDB" id="A0A0G1LVB9"/>
<dbReference type="Proteomes" id="UP000033945">
    <property type="component" value="Unassembled WGS sequence"/>
</dbReference>
<organism evidence="1 2">
    <name type="scientific">Candidatus Giovannonibacteria bacterium GW2011_GWA2_44_26</name>
    <dbReference type="NCBI Taxonomy" id="1618648"/>
    <lineage>
        <taxon>Bacteria</taxon>
        <taxon>Candidatus Giovannoniibacteriota</taxon>
    </lineage>
</organism>